<dbReference type="CDD" id="cd02440">
    <property type="entry name" value="AdoMet_MTases"/>
    <property type="match status" value="1"/>
</dbReference>
<dbReference type="Gene3D" id="3.40.50.150">
    <property type="entry name" value="Vaccinia Virus protein VP39"/>
    <property type="match status" value="1"/>
</dbReference>
<dbReference type="SUPFAM" id="SSF53335">
    <property type="entry name" value="S-adenosyl-L-methionine-dependent methyltransferases"/>
    <property type="match status" value="1"/>
</dbReference>
<dbReference type="KEGG" id="nod:FOH10_02615"/>
<sequence>MQPDIEGGAVSEADRVPAGVDASRPNTARMYNYLLGGKDNYEVDRQVVHRMLEIAPDTRIQATFSREFLLAAVRMAAKEGIRQFIDIGAGIPISPNVHEVAQQIEPTARVAAIDYDPVVYAHCNAHLTESDGVRPMLADFRSPDVIIDQLRADDFIDLSEPVAVILVGVLHFVMDSEHPAAHIARLREVMAPGSLLIFTHGSDSTLDAFKEQSQSDTAGSAAQVVYRTKEQVERLLDGFEIVQPGVVTIQEWLADELPQTGLVILGGIGRKS</sequence>
<accession>A0A516NFY1</accession>
<organism evidence="2 3">
    <name type="scientific">Nocardia otitidiscaviarum</name>
    <dbReference type="NCBI Taxonomy" id="1823"/>
    <lineage>
        <taxon>Bacteria</taxon>
        <taxon>Bacillati</taxon>
        <taxon>Actinomycetota</taxon>
        <taxon>Actinomycetes</taxon>
        <taxon>Mycobacteriales</taxon>
        <taxon>Nocardiaceae</taxon>
        <taxon>Nocardia</taxon>
    </lineage>
</organism>
<dbReference type="EMBL" id="CP041695">
    <property type="protein sequence ID" value="QDP77805.1"/>
    <property type="molecule type" value="Genomic_DNA"/>
</dbReference>
<name>A0A516NFY1_9NOCA</name>
<proteinExistence type="predicted"/>
<keyword evidence="2" id="KW-0808">Transferase</keyword>
<dbReference type="AlphaFoldDB" id="A0A516NFY1"/>
<evidence type="ECO:0000313" key="3">
    <source>
        <dbReference type="Proteomes" id="UP000317039"/>
    </source>
</evidence>
<dbReference type="Pfam" id="PF04672">
    <property type="entry name" value="Methyltransf_19"/>
    <property type="match status" value="1"/>
</dbReference>
<dbReference type="GO" id="GO:0008168">
    <property type="term" value="F:methyltransferase activity"/>
    <property type="evidence" value="ECO:0007669"/>
    <property type="project" value="UniProtKB-KW"/>
</dbReference>
<feature type="region of interest" description="Disordered" evidence="1">
    <location>
        <begin position="1"/>
        <end position="21"/>
    </location>
</feature>
<protein>
    <submittedName>
        <fullName evidence="2">SAM-dependent methyltransferase</fullName>
    </submittedName>
</protein>
<dbReference type="InterPro" id="IPR006764">
    <property type="entry name" value="SAM_dep_MeTrfase_SAV2177_type"/>
</dbReference>
<dbReference type="GO" id="GO:0032259">
    <property type="term" value="P:methylation"/>
    <property type="evidence" value="ECO:0007669"/>
    <property type="project" value="UniProtKB-KW"/>
</dbReference>
<evidence type="ECO:0000256" key="1">
    <source>
        <dbReference type="SAM" id="MobiDB-lite"/>
    </source>
</evidence>
<keyword evidence="2" id="KW-0489">Methyltransferase</keyword>
<dbReference type="Proteomes" id="UP000317039">
    <property type="component" value="Chromosome"/>
</dbReference>
<evidence type="ECO:0000313" key="2">
    <source>
        <dbReference type="EMBL" id="QDP77805.1"/>
    </source>
</evidence>
<gene>
    <name evidence="2" type="ORF">FOH10_02615</name>
</gene>
<reference evidence="2 3" key="1">
    <citation type="submission" date="2019-07" db="EMBL/GenBank/DDBJ databases">
        <title>Complete Genome Sequence and Methylome Analysis of Nocardia otitidis-caviarum NEB252.</title>
        <authorList>
            <person name="Fomenkov A."/>
            <person name="Anton B.P."/>
            <person name="Vincze T."/>
            <person name="Roberts R.J."/>
        </authorList>
    </citation>
    <scope>NUCLEOTIDE SEQUENCE [LARGE SCALE GENOMIC DNA]</scope>
    <source>
        <strain evidence="2 3">NEB252</strain>
    </source>
</reference>
<dbReference type="PIRSF" id="PIRSF017393">
    <property type="entry name" value="MTase_SAV2177"/>
    <property type="match status" value="1"/>
</dbReference>
<dbReference type="InterPro" id="IPR029063">
    <property type="entry name" value="SAM-dependent_MTases_sf"/>
</dbReference>